<dbReference type="EMBL" id="SJOI01000001">
    <property type="protein sequence ID" value="TCL05398.1"/>
    <property type="molecule type" value="Genomic_DNA"/>
</dbReference>
<keyword evidence="5" id="KW-1185">Reference proteome</keyword>
<feature type="region of interest" description="Disordered" evidence="2">
    <location>
        <begin position="270"/>
        <end position="297"/>
    </location>
</feature>
<organism evidence="4 5">
    <name type="scientific">Sodalis ligni</name>
    <dbReference type="NCBI Taxonomy" id="2697027"/>
    <lineage>
        <taxon>Bacteria</taxon>
        <taxon>Pseudomonadati</taxon>
        <taxon>Pseudomonadota</taxon>
        <taxon>Gammaproteobacteria</taxon>
        <taxon>Enterobacterales</taxon>
        <taxon>Bruguierivoracaceae</taxon>
        <taxon>Sodalis</taxon>
    </lineage>
</organism>
<feature type="active site" description="Nucleophile" evidence="1">
    <location>
        <position position="90"/>
    </location>
</feature>
<reference evidence="4 5" key="1">
    <citation type="submission" date="2019-02" db="EMBL/GenBank/DDBJ databases">
        <title>Investigation of anaerobic lignin degradation for improved lignocellulosic biofuels.</title>
        <authorList>
            <person name="Deangelis K."/>
        </authorList>
    </citation>
    <scope>NUCLEOTIDE SEQUENCE [LARGE SCALE GENOMIC DNA]</scope>
    <source>
        <strain evidence="4 5">159R</strain>
    </source>
</reference>
<evidence type="ECO:0000256" key="1">
    <source>
        <dbReference type="PIRSR" id="PIRSR017388-1"/>
    </source>
</evidence>
<dbReference type="Pfam" id="PF12146">
    <property type="entry name" value="Hydrolase_4"/>
    <property type="match status" value="1"/>
</dbReference>
<dbReference type="InterPro" id="IPR012354">
    <property type="entry name" value="Esterase_lipase"/>
</dbReference>
<gene>
    <name evidence="4" type="ORF">EZJ58_3579</name>
</gene>
<dbReference type="InterPro" id="IPR051044">
    <property type="entry name" value="MAG_DAG_Lipase"/>
</dbReference>
<sequence length="297" mass="33121">MINHHDFMLEGGNIGVLLIHGLTGTPTEMRGVGREFNRAGFTVYGMQLAGHCGDVDDLIATNWKDWYQSVIDAAEKLRSQVDYLYVGGLSMGAVLALKYASDFPERTRGVLVYGATFRFDGWTVPLITRILAPGFLIMTDILHLGRRRIFNEEPPYGIRNEQLRRKISQSMLSGDSGAAGLAGNPWPSLSQLVYLTRNVRRSLHRITSPCLIMHAENDDIAHRRNGELVRDNVRGPVKMVLLKNSYHMITIDNDRRELVSRSITFIQQNVPQTDRNGGSQLSVPGLQAGLNSTMQSA</sequence>
<dbReference type="PIRSF" id="PIRSF017388">
    <property type="entry name" value="Esterase_lipase"/>
    <property type="match status" value="1"/>
</dbReference>
<evidence type="ECO:0000259" key="3">
    <source>
        <dbReference type="Pfam" id="PF12146"/>
    </source>
</evidence>
<dbReference type="InterPro" id="IPR029058">
    <property type="entry name" value="AB_hydrolase_fold"/>
</dbReference>
<dbReference type="GO" id="GO:0052689">
    <property type="term" value="F:carboxylic ester hydrolase activity"/>
    <property type="evidence" value="ECO:0007669"/>
    <property type="project" value="InterPro"/>
</dbReference>
<feature type="compositionally biased region" description="Polar residues" evidence="2">
    <location>
        <begin position="270"/>
        <end position="282"/>
    </location>
</feature>
<dbReference type="InterPro" id="IPR022742">
    <property type="entry name" value="Hydrolase_4"/>
</dbReference>
<dbReference type="Proteomes" id="UP000294555">
    <property type="component" value="Unassembled WGS sequence"/>
</dbReference>
<dbReference type="Gene3D" id="3.40.50.1820">
    <property type="entry name" value="alpha/beta hydrolase"/>
    <property type="match status" value="1"/>
</dbReference>
<feature type="active site" description="Charge relay system" evidence="1">
    <location>
        <position position="247"/>
    </location>
</feature>
<dbReference type="OrthoDB" id="8476759at2"/>
<dbReference type="AlphaFoldDB" id="A0A4V2Q353"/>
<proteinExistence type="predicted"/>
<feature type="domain" description="Serine aminopeptidase S33" evidence="3">
    <location>
        <begin position="16"/>
        <end position="254"/>
    </location>
</feature>
<comment type="caution">
    <text evidence="4">The sequence shown here is derived from an EMBL/GenBank/DDBJ whole genome shotgun (WGS) entry which is preliminary data.</text>
</comment>
<name>A0A4V2Q353_9GAMM</name>
<evidence type="ECO:0000313" key="5">
    <source>
        <dbReference type="Proteomes" id="UP000294555"/>
    </source>
</evidence>
<evidence type="ECO:0000313" key="4">
    <source>
        <dbReference type="EMBL" id="TCL05398.1"/>
    </source>
</evidence>
<dbReference type="SUPFAM" id="SSF53474">
    <property type="entry name" value="alpha/beta-Hydrolases"/>
    <property type="match status" value="1"/>
</dbReference>
<dbReference type="RefSeq" id="WP_132924105.1">
    <property type="nucleotide sequence ID" value="NZ_CP075169.1"/>
</dbReference>
<dbReference type="PANTHER" id="PTHR11614">
    <property type="entry name" value="PHOSPHOLIPASE-RELATED"/>
    <property type="match status" value="1"/>
</dbReference>
<feature type="active site" description="Charge relay system" evidence="1">
    <location>
        <position position="218"/>
    </location>
</feature>
<protein>
    <submittedName>
        <fullName evidence="4">Carboxylesterase</fullName>
    </submittedName>
</protein>
<evidence type="ECO:0000256" key="2">
    <source>
        <dbReference type="SAM" id="MobiDB-lite"/>
    </source>
</evidence>
<accession>A0A4V2Q353</accession>